<keyword evidence="1" id="KW-0472">Membrane</keyword>
<protein>
    <submittedName>
        <fullName evidence="2">Uncharacterized protein</fullName>
    </submittedName>
</protein>
<keyword evidence="1" id="KW-1133">Transmembrane helix</keyword>
<comment type="caution">
    <text evidence="2">The sequence shown here is derived from an EMBL/GenBank/DDBJ whole genome shotgun (WGS) entry which is preliminary data.</text>
</comment>
<dbReference type="EMBL" id="BLJN01000003">
    <property type="protein sequence ID" value="GFE81191.1"/>
    <property type="molecule type" value="Genomic_DNA"/>
</dbReference>
<dbReference type="Proteomes" id="UP000445000">
    <property type="component" value="Unassembled WGS sequence"/>
</dbReference>
<feature type="transmembrane region" description="Helical" evidence="1">
    <location>
        <begin position="53"/>
        <end position="72"/>
    </location>
</feature>
<proteinExistence type="predicted"/>
<gene>
    <name evidence="2" type="ORF">GCM10011487_31910</name>
</gene>
<reference evidence="3" key="1">
    <citation type="submission" date="2020-01" db="EMBL/GenBank/DDBJ databases">
        <title>'Steroidobacter agaridevorans' sp. nov., agar-degrading bacteria isolated from rhizosphere soils.</title>
        <authorList>
            <person name="Ikenaga M."/>
            <person name="Kataoka M."/>
            <person name="Murouchi A."/>
            <person name="Katsuragi S."/>
            <person name="Sakai M."/>
        </authorList>
    </citation>
    <scope>NUCLEOTIDE SEQUENCE [LARGE SCALE GENOMIC DNA]</scope>
    <source>
        <strain evidence="3">YU21-B</strain>
    </source>
</reference>
<dbReference type="AlphaFoldDB" id="A0A829YEF9"/>
<organism evidence="2 3">
    <name type="scientific">Steroidobacter agaridevorans</name>
    <dbReference type="NCBI Taxonomy" id="2695856"/>
    <lineage>
        <taxon>Bacteria</taxon>
        <taxon>Pseudomonadati</taxon>
        <taxon>Pseudomonadota</taxon>
        <taxon>Gammaproteobacteria</taxon>
        <taxon>Steroidobacterales</taxon>
        <taxon>Steroidobacteraceae</taxon>
        <taxon>Steroidobacter</taxon>
    </lineage>
</organism>
<name>A0A829YEF9_9GAMM</name>
<keyword evidence="1" id="KW-0812">Transmembrane</keyword>
<evidence type="ECO:0000313" key="3">
    <source>
        <dbReference type="Proteomes" id="UP000445000"/>
    </source>
</evidence>
<evidence type="ECO:0000313" key="2">
    <source>
        <dbReference type="EMBL" id="GFE81191.1"/>
    </source>
</evidence>
<evidence type="ECO:0000256" key="1">
    <source>
        <dbReference type="SAM" id="Phobius"/>
    </source>
</evidence>
<sequence>MVGSHALLWTAASGSIAVLLCAGFATPICAGVCSVVAAIVAFRASGESALCPTLFALTSLALALLGPGAYSLDARIFGRRRIVFTSRDKDRNQINM</sequence>
<accession>A0A829YEF9</accession>
<keyword evidence="3" id="KW-1185">Reference proteome</keyword>